<dbReference type="InterPro" id="IPR043502">
    <property type="entry name" value="DNA/RNA_pol_sf"/>
</dbReference>
<accession>A0AAN7NRN2</accession>
<reference evidence="2 3" key="1">
    <citation type="journal article" date="2023" name="J. Hered.">
        <title>Chromosome-level genome of the wood stork (Mycteria americana) provides insight into avian chromosome evolution.</title>
        <authorList>
            <person name="Flamio R. Jr."/>
            <person name="Ramstad K.M."/>
        </authorList>
    </citation>
    <scope>NUCLEOTIDE SEQUENCE [LARGE SCALE GENOMIC DNA]</scope>
    <source>
        <strain evidence="2">JAX WOST 10</strain>
    </source>
</reference>
<evidence type="ECO:0000313" key="3">
    <source>
        <dbReference type="Proteomes" id="UP001333110"/>
    </source>
</evidence>
<comment type="caution">
    <text evidence="2">The sequence shown here is derived from an EMBL/GenBank/DDBJ whole genome shotgun (WGS) entry which is preliminary data.</text>
</comment>
<evidence type="ECO:0000313" key="2">
    <source>
        <dbReference type="EMBL" id="KAK4832198.1"/>
    </source>
</evidence>
<dbReference type="Proteomes" id="UP001333110">
    <property type="component" value="Unassembled WGS sequence"/>
</dbReference>
<name>A0AAN7NRN2_MYCAM</name>
<sequence>MVVSRELPLIVVLVMEMGEESLENKMEKMGGCSRDETDEVFYKQLGEASRSLALALVGDFNLPDVCWKYNTAERKQSRRFLERVADDNFLTQLVSEPAREGAPLDLLFMNREGLVSHVMVGGHLGQSDHEMEKQRGGCRKTSRWGRRPAWLTRELWLELRKKRRVYDLWKKGQVTQEGYKGVARLCREKIRRAKAELELNLAAAVKDNKKHFFKCISSKRRAKENLQPLVDGGGNTVTKDEEKAEVLNAFFASVFNSRANCPLGTQPLELEDRDRDQNGAPIIQGEMVSDLLHHLNTHKSMGPDEIHPRVLKELAEELTKPLSIIYQQSWLTGEVPADWKLANVTPIYKKGQKEDPGNYRPVSLTSVPGKLMEQIILSAIARHVEDNQGIKPSQHGFRKGRSCLTNLISFYDKVTCLVDEGKAVDVVYLDFSKAFDMVSHSILLEKLAAHGLDGCTLRWVKNWLDGRAQRVVVNGAKSSWQLVTSGVPQGSVLGLVLFNIFVNDLDEGIECTLSKFADDTKLGGSVDLLEGRKALQRDLDRLGEEWLESCLEEKDPGVLVNSHLNMSPQCAQVAKKANGILACIRTSVASRTREVIVPLYLALVRLHLESCVQFWAPHYKRDIEGLERVQRRATKLVKGLEAQV</sequence>
<dbReference type="CDD" id="cd01650">
    <property type="entry name" value="RT_nLTR_like"/>
    <property type="match status" value="1"/>
</dbReference>
<dbReference type="EMBL" id="JAUNZN010000001">
    <property type="protein sequence ID" value="KAK4832198.1"/>
    <property type="molecule type" value="Genomic_DNA"/>
</dbReference>
<evidence type="ECO:0000259" key="1">
    <source>
        <dbReference type="PROSITE" id="PS50878"/>
    </source>
</evidence>
<dbReference type="PROSITE" id="PS50878">
    <property type="entry name" value="RT_POL"/>
    <property type="match status" value="1"/>
</dbReference>
<dbReference type="Pfam" id="PF00078">
    <property type="entry name" value="RVT_1"/>
    <property type="match status" value="1"/>
</dbReference>
<dbReference type="InterPro" id="IPR036691">
    <property type="entry name" value="Endo/exonu/phosph_ase_sf"/>
</dbReference>
<gene>
    <name evidence="2" type="ORF">QYF61_021031</name>
</gene>
<organism evidence="2 3">
    <name type="scientific">Mycteria americana</name>
    <name type="common">Wood stork</name>
    <dbReference type="NCBI Taxonomy" id="33587"/>
    <lineage>
        <taxon>Eukaryota</taxon>
        <taxon>Metazoa</taxon>
        <taxon>Chordata</taxon>
        <taxon>Craniata</taxon>
        <taxon>Vertebrata</taxon>
        <taxon>Euteleostomi</taxon>
        <taxon>Archelosauria</taxon>
        <taxon>Archosauria</taxon>
        <taxon>Dinosauria</taxon>
        <taxon>Saurischia</taxon>
        <taxon>Theropoda</taxon>
        <taxon>Coelurosauria</taxon>
        <taxon>Aves</taxon>
        <taxon>Neognathae</taxon>
        <taxon>Neoaves</taxon>
        <taxon>Aequornithes</taxon>
        <taxon>Ciconiiformes</taxon>
        <taxon>Ciconiidae</taxon>
        <taxon>Mycteria</taxon>
    </lineage>
</organism>
<keyword evidence="3" id="KW-1185">Reference proteome</keyword>
<dbReference type="SUPFAM" id="SSF56672">
    <property type="entry name" value="DNA/RNA polymerases"/>
    <property type="match status" value="1"/>
</dbReference>
<dbReference type="InterPro" id="IPR000477">
    <property type="entry name" value="RT_dom"/>
</dbReference>
<dbReference type="AlphaFoldDB" id="A0AAN7NRN2"/>
<protein>
    <recommendedName>
        <fullName evidence="1">Reverse transcriptase domain-containing protein</fullName>
    </recommendedName>
</protein>
<feature type="domain" description="Reverse transcriptase" evidence="1">
    <location>
        <begin position="328"/>
        <end position="582"/>
    </location>
</feature>
<dbReference type="Gene3D" id="3.60.10.10">
    <property type="entry name" value="Endonuclease/exonuclease/phosphatase"/>
    <property type="match status" value="1"/>
</dbReference>
<dbReference type="PANTHER" id="PTHR33332">
    <property type="entry name" value="REVERSE TRANSCRIPTASE DOMAIN-CONTAINING PROTEIN"/>
    <property type="match status" value="1"/>
</dbReference>
<proteinExistence type="predicted"/>